<protein>
    <submittedName>
        <fullName evidence="3">Type IV pilus modification protein PilV</fullName>
    </submittedName>
</protein>
<feature type="domain" description="Type IV pilin Tt1218-like" evidence="2">
    <location>
        <begin position="43"/>
        <end position="115"/>
    </location>
</feature>
<dbReference type="InterPro" id="IPR012902">
    <property type="entry name" value="N_methyl_site"/>
</dbReference>
<reference evidence="4" key="1">
    <citation type="journal article" date="2019" name="Int. J. Syst. Evol. Microbiol.">
        <title>The Global Catalogue of Microorganisms (GCM) 10K type strain sequencing project: providing services to taxonomists for standard genome sequencing and annotation.</title>
        <authorList>
            <consortium name="The Broad Institute Genomics Platform"/>
            <consortium name="The Broad Institute Genome Sequencing Center for Infectious Disease"/>
            <person name="Wu L."/>
            <person name="Ma J."/>
        </authorList>
    </citation>
    <scope>NUCLEOTIDE SEQUENCE [LARGE SCALE GENOMIC DNA]</scope>
    <source>
        <strain evidence="4">JCM 17066</strain>
    </source>
</reference>
<gene>
    <name evidence="3" type="primary">pilV</name>
    <name evidence="3" type="ORF">ACFPM8_01435</name>
</gene>
<dbReference type="EMBL" id="JBHSMT010000005">
    <property type="protein sequence ID" value="MFC5472610.1"/>
    <property type="molecule type" value="Genomic_DNA"/>
</dbReference>
<proteinExistence type="predicted"/>
<keyword evidence="1" id="KW-0812">Transmembrane</keyword>
<comment type="caution">
    <text evidence="3">The sequence shown here is derived from an EMBL/GenBank/DDBJ whole genome shotgun (WGS) entry which is preliminary data.</text>
</comment>
<dbReference type="Proteomes" id="UP001596045">
    <property type="component" value="Unassembled WGS sequence"/>
</dbReference>
<name>A0ABW0M3I5_9BURK</name>
<dbReference type="InterPro" id="IPR054402">
    <property type="entry name" value="Tt1218-like_dom"/>
</dbReference>
<keyword evidence="1" id="KW-1133">Transmembrane helix</keyword>
<dbReference type="NCBIfam" id="TIGR02523">
    <property type="entry name" value="type_IV_pilV"/>
    <property type="match status" value="1"/>
</dbReference>
<evidence type="ECO:0000313" key="3">
    <source>
        <dbReference type="EMBL" id="MFC5472610.1"/>
    </source>
</evidence>
<dbReference type="RefSeq" id="WP_378994210.1">
    <property type="nucleotide sequence ID" value="NZ_JBHSMT010000005.1"/>
</dbReference>
<sequence length="188" mass="20005">MTLAKNKLRRGRAGQHRQRGVGMIEVLIALTISAFALLGLAGLQVSSLRYQKVANFRSLAGQYSADIADRIRANSANAKAGYYTTTDKYSSASPTAPTCTTAGACTPQENAKLDIYNWRVGLNQAMAGGWGTISGDTTNGFVVTVYYNEPGKASVNNATEPCDTSVFDASATTADKNAMRCFLTVVMP</sequence>
<accession>A0ABW0M3I5</accession>
<keyword evidence="1" id="KW-0472">Membrane</keyword>
<dbReference type="Pfam" id="PF07963">
    <property type="entry name" value="N_methyl"/>
    <property type="match status" value="1"/>
</dbReference>
<feature type="transmembrane region" description="Helical" evidence="1">
    <location>
        <begin position="21"/>
        <end position="43"/>
    </location>
</feature>
<dbReference type="InterPro" id="IPR013362">
    <property type="entry name" value="Pilus_4_PilV"/>
</dbReference>
<dbReference type="Pfam" id="PF22150">
    <property type="entry name" value="Tt1218-like"/>
    <property type="match status" value="1"/>
</dbReference>
<evidence type="ECO:0000259" key="2">
    <source>
        <dbReference type="Pfam" id="PF22150"/>
    </source>
</evidence>
<organism evidence="3 4">
    <name type="scientific">Paraherbaspirillum soli</name>
    <dbReference type="NCBI Taxonomy" id="631222"/>
    <lineage>
        <taxon>Bacteria</taxon>
        <taxon>Pseudomonadati</taxon>
        <taxon>Pseudomonadota</taxon>
        <taxon>Betaproteobacteria</taxon>
        <taxon>Burkholderiales</taxon>
        <taxon>Oxalobacteraceae</taxon>
        <taxon>Paraherbaspirillum</taxon>
    </lineage>
</organism>
<evidence type="ECO:0000256" key="1">
    <source>
        <dbReference type="SAM" id="Phobius"/>
    </source>
</evidence>
<evidence type="ECO:0000313" key="4">
    <source>
        <dbReference type="Proteomes" id="UP001596045"/>
    </source>
</evidence>
<keyword evidence="4" id="KW-1185">Reference proteome</keyword>